<proteinExistence type="predicted"/>
<evidence type="ECO:0000313" key="3">
    <source>
        <dbReference type="Proteomes" id="UP000234323"/>
    </source>
</evidence>
<organism evidence="2 3">
    <name type="scientific">Rhizophagus irregularis</name>
    <dbReference type="NCBI Taxonomy" id="588596"/>
    <lineage>
        <taxon>Eukaryota</taxon>
        <taxon>Fungi</taxon>
        <taxon>Fungi incertae sedis</taxon>
        <taxon>Mucoromycota</taxon>
        <taxon>Glomeromycotina</taxon>
        <taxon>Glomeromycetes</taxon>
        <taxon>Glomerales</taxon>
        <taxon>Glomeraceae</taxon>
        <taxon>Rhizophagus</taxon>
    </lineage>
</organism>
<keyword evidence="3" id="KW-1185">Reference proteome</keyword>
<name>A0A2I1H7K2_9GLOM</name>
<reference evidence="2 3" key="1">
    <citation type="submission" date="2015-10" db="EMBL/GenBank/DDBJ databases">
        <title>Genome analyses suggest a sexual origin of heterokaryosis in a supposedly ancient asexual fungus.</title>
        <authorList>
            <person name="Ropars J."/>
            <person name="Sedzielewska K."/>
            <person name="Noel J."/>
            <person name="Charron P."/>
            <person name="Farinelli L."/>
            <person name="Marton T."/>
            <person name="Kruger M."/>
            <person name="Pelin A."/>
            <person name="Brachmann A."/>
            <person name="Corradi N."/>
        </authorList>
    </citation>
    <scope>NUCLEOTIDE SEQUENCE [LARGE SCALE GENOMIC DNA]</scope>
    <source>
        <strain evidence="2 3">A4</strain>
    </source>
</reference>
<comment type="caution">
    <text evidence="2">The sequence shown here is derived from an EMBL/GenBank/DDBJ whole genome shotgun (WGS) entry which is preliminary data.</text>
</comment>
<gene>
    <name evidence="2" type="ORF">RhiirA4_473898</name>
</gene>
<dbReference type="AlphaFoldDB" id="A0A2I1H7K2"/>
<dbReference type="Proteomes" id="UP000234323">
    <property type="component" value="Unassembled WGS sequence"/>
</dbReference>
<sequence length="170" mass="20403">MKDRNYSHEEIKELEQEYFELKNDNKRISNELNKCSKERDTYKMKHDESEDRVKRLEELCTEYEGLKNENSNYLKICNENNNLKARLERLSTENDKLKKNHAAIRRENDKLEADLKLKNNKQTNDSAIYNDNSNLKVKLKELRKLVSTLNSDKEKLTYKLIETEENLERT</sequence>
<accession>A0A2I1H7K2</accession>
<evidence type="ECO:0000256" key="1">
    <source>
        <dbReference type="SAM" id="Coils"/>
    </source>
</evidence>
<protein>
    <submittedName>
        <fullName evidence="2">Uncharacterized protein</fullName>
    </submittedName>
</protein>
<dbReference type="VEuPathDB" id="FungiDB:FUN_008017"/>
<dbReference type="VEuPathDB" id="FungiDB:RhiirFUN_008395"/>
<evidence type="ECO:0000313" key="2">
    <source>
        <dbReference type="EMBL" id="PKY54853.1"/>
    </source>
</evidence>
<feature type="coiled-coil region" evidence="1">
    <location>
        <begin position="4"/>
        <end position="159"/>
    </location>
</feature>
<feature type="non-terminal residue" evidence="2">
    <location>
        <position position="170"/>
    </location>
</feature>
<keyword evidence="1" id="KW-0175">Coiled coil</keyword>
<dbReference type="EMBL" id="LLXI01001705">
    <property type="protein sequence ID" value="PKY54853.1"/>
    <property type="molecule type" value="Genomic_DNA"/>
</dbReference>